<dbReference type="InterPro" id="IPR050792">
    <property type="entry name" value="ADP-ribosylglycohydrolase"/>
</dbReference>
<evidence type="ECO:0000256" key="1">
    <source>
        <dbReference type="PIRSR" id="PIRSR605502-1"/>
    </source>
</evidence>
<name>A0A194W5E5_CYTMA</name>
<reference evidence="2" key="1">
    <citation type="submission" date="2014-12" db="EMBL/GenBank/DDBJ databases">
        <title>Genome Sequence of Valsa Canker Pathogens Uncovers a Specific Adaption of Colonization on Woody Bark.</title>
        <authorList>
            <person name="Yin Z."/>
            <person name="Liu H."/>
            <person name="Gao X."/>
            <person name="Li Z."/>
            <person name="Song N."/>
            <person name="Ke X."/>
            <person name="Dai Q."/>
            <person name="Wu Y."/>
            <person name="Sun Y."/>
            <person name="Xu J.-R."/>
            <person name="Kang Z.K."/>
            <person name="Wang L."/>
            <person name="Huang L."/>
        </authorList>
    </citation>
    <scope>NUCLEOTIDE SEQUENCE [LARGE SCALE GENOMIC DNA]</scope>
    <source>
        <strain evidence="2">03-8</strain>
    </source>
</reference>
<organism evidence="2 3">
    <name type="scientific">Cytospora mali</name>
    <name type="common">Apple Valsa canker fungus</name>
    <name type="synonym">Valsa mali</name>
    <dbReference type="NCBI Taxonomy" id="578113"/>
    <lineage>
        <taxon>Eukaryota</taxon>
        <taxon>Fungi</taxon>
        <taxon>Dikarya</taxon>
        <taxon>Ascomycota</taxon>
        <taxon>Pezizomycotina</taxon>
        <taxon>Sordariomycetes</taxon>
        <taxon>Sordariomycetidae</taxon>
        <taxon>Diaporthales</taxon>
        <taxon>Cytosporaceae</taxon>
        <taxon>Cytospora</taxon>
    </lineage>
</organism>
<feature type="binding site" evidence="1">
    <location>
        <position position="334"/>
    </location>
    <ligand>
        <name>Mg(2+)</name>
        <dbReference type="ChEBI" id="CHEBI:18420"/>
        <label>1</label>
    </ligand>
</feature>
<evidence type="ECO:0000313" key="2">
    <source>
        <dbReference type="EMBL" id="KUI71689.1"/>
    </source>
</evidence>
<keyword evidence="3" id="KW-1185">Reference proteome</keyword>
<dbReference type="EMBL" id="CM003104">
    <property type="protein sequence ID" value="KUI71689.1"/>
    <property type="molecule type" value="Genomic_DNA"/>
</dbReference>
<dbReference type="InterPro" id="IPR036705">
    <property type="entry name" value="Ribosyl_crysJ1_sf"/>
</dbReference>
<gene>
    <name evidence="2" type="ORF">VM1G_07402</name>
</gene>
<dbReference type="SUPFAM" id="SSF101478">
    <property type="entry name" value="ADP-ribosylglycohydrolase"/>
    <property type="match status" value="1"/>
</dbReference>
<evidence type="ECO:0000313" key="3">
    <source>
        <dbReference type="Proteomes" id="UP000078559"/>
    </source>
</evidence>
<keyword evidence="1" id="KW-0460">Magnesium</keyword>
<dbReference type="GO" id="GO:0046872">
    <property type="term" value="F:metal ion binding"/>
    <property type="evidence" value="ECO:0007669"/>
    <property type="project" value="UniProtKB-KW"/>
</dbReference>
<dbReference type="AlphaFoldDB" id="A0A194W5E5"/>
<sequence length="432" mass="47573">MAADNGINAAENRIVGLMFGSAIGDAVGLYTEFCNQDEAKDSYPDGRFNLDSTGQNLTNYLPDTHRAKFDDGSWTDDTDMALCILLAFLNTGSVDHVSIATRFHSWRQNGLRALDTVAADYGDQTNRVLSRKDYLKFDKGGPQASASAYWIERCGSGRSGGAGNGAIMRTHPVAAICANQTLHQTFTAAAEIARLTHVDPRCVVSAVIATAIARGLIRGEIRTMQKLDQYMQVTLRWYVDQRHAEETDHYQLNNDRRAELSRAVTAESLAELDLDNPVEMGYTYKTLGAAVYCLRAAMRCLSQPGLSRQAVEDTRKSLFEDLISELTMAAGDADTNAAVAGALLGAYLGYDAIPAHWKTGLRSGNFLLSKSRSLCMALRVIPGNYTFGSEEDTALSGGRPVLDKKAANMRRAEFSRWKRRRLDILEERWSSR</sequence>
<feature type="binding site" evidence="1">
    <location>
        <position position="77"/>
    </location>
    <ligand>
        <name>Mg(2+)</name>
        <dbReference type="ChEBI" id="CHEBI:18420"/>
        <label>1</label>
    </ligand>
</feature>
<dbReference type="InterPro" id="IPR005502">
    <property type="entry name" value="Ribosyl_crysJ1"/>
</dbReference>
<dbReference type="Proteomes" id="UP000078559">
    <property type="component" value="Chromosome 7"/>
</dbReference>
<accession>A0A194W5E5</accession>
<dbReference type="PANTHER" id="PTHR16222:SF28">
    <property type="entry name" value="ADP-RIBOSYLGLYCOHYDROLASE"/>
    <property type="match status" value="1"/>
</dbReference>
<dbReference type="Gene3D" id="1.10.4080.10">
    <property type="entry name" value="ADP-ribosylation/Crystallin J1"/>
    <property type="match status" value="1"/>
</dbReference>
<dbReference type="OrthoDB" id="2021138at2759"/>
<feature type="binding site" evidence="1">
    <location>
        <position position="75"/>
    </location>
    <ligand>
        <name>Mg(2+)</name>
        <dbReference type="ChEBI" id="CHEBI:18420"/>
        <label>1</label>
    </ligand>
</feature>
<evidence type="ECO:0008006" key="4">
    <source>
        <dbReference type="Google" id="ProtNLM"/>
    </source>
</evidence>
<dbReference type="SMR" id="A0A194W5E5"/>
<proteinExistence type="predicted"/>
<comment type="cofactor">
    <cofactor evidence="1">
        <name>Mg(2+)</name>
        <dbReference type="ChEBI" id="CHEBI:18420"/>
    </cofactor>
    <text evidence="1">Binds 2 magnesium ions per subunit.</text>
</comment>
<feature type="binding site" evidence="1">
    <location>
        <position position="335"/>
    </location>
    <ligand>
        <name>Mg(2+)</name>
        <dbReference type="ChEBI" id="CHEBI:18420"/>
        <label>1</label>
    </ligand>
</feature>
<dbReference type="PANTHER" id="PTHR16222">
    <property type="entry name" value="ADP-RIBOSYLGLYCOHYDROLASE"/>
    <property type="match status" value="1"/>
</dbReference>
<protein>
    <recommendedName>
        <fullName evidence="4">ADP-ribosyl-[dinitrogen reductase] glycohydrolase</fullName>
    </recommendedName>
</protein>
<feature type="binding site" evidence="1">
    <location>
        <position position="332"/>
    </location>
    <ligand>
        <name>Mg(2+)</name>
        <dbReference type="ChEBI" id="CHEBI:18420"/>
        <label>1</label>
    </ligand>
</feature>
<keyword evidence="1" id="KW-0479">Metal-binding</keyword>
<dbReference type="Pfam" id="PF03747">
    <property type="entry name" value="ADP_ribosyl_GH"/>
    <property type="match status" value="1"/>
</dbReference>
<feature type="binding site" evidence="1">
    <location>
        <position position="76"/>
    </location>
    <ligand>
        <name>Mg(2+)</name>
        <dbReference type="ChEBI" id="CHEBI:18420"/>
        <label>1</label>
    </ligand>
</feature>